<accession>A0A1H4KNQ0</accession>
<evidence type="ECO:0000313" key="7">
    <source>
        <dbReference type="EMBL" id="SEB60107.1"/>
    </source>
</evidence>
<dbReference type="STRING" id="156980.SAMN04489745_0732"/>
<dbReference type="SUPFAM" id="SSF51445">
    <property type="entry name" value="(Trans)glycosidases"/>
    <property type="match status" value="1"/>
</dbReference>
<sequence length="389" mass="41848">MRIITRIVTPAVAVALLASLASCTTPPAAAPAAAPSCAVPPRPLGAGEGVAFGVNLDWGHQQLADYAKNLGHALSVAVSFSGFPFTDTDRKNIEGAADQVREQGGTLLLTLEPHAGLAAASAPAAVKDLAELLRGINTSGVPVIVRFGQEMNGSWYEWGEQPSAYVAAFRKVAEAVRSTPSSATLWAPNYGGGYPFVGGRFQVKKGSKDFAALDTNRDGVVDGKDDPYAPYYPGDASVDWVGMSLYHWGNRYPWGANVVPEPQKFIQQLTGTYKGAGGDDLAVPDFYAEYGARRGKPVAIAETAALVNTSGDTSKALTIKRSWWEQVFSDEVRARFPRLKMINWFEWDKYETEIKAHVDWTATKDPAVREAFASSLPAWLSYGSGHSCR</sequence>
<name>A0A1H4KNQ0_9MICC</name>
<dbReference type="InterPro" id="IPR017853">
    <property type="entry name" value="GH"/>
</dbReference>
<feature type="active site" description="Proton donor" evidence="4">
    <location>
        <position position="150"/>
    </location>
</feature>
<dbReference type="EMBL" id="FNSN01000003">
    <property type="protein sequence ID" value="SEB60107.1"/>
    <property type="molecule type" value="Genomic_DNA"/>
</dbReference>
<proteinExistence type="inferred from homology"/>
<evidence type="ECO:0000256" key="1">
    <source>
        <dbReference type="ARBA" id="ARBA00007754"/>
    </source>
</evidence>
<dbReference type="RefSeq" id="WP_074783985.1">
    <property type="nucleotide sequence ID" value="NZ_FNSN01000003.1"/>
</dbReference>
<evidence type="ECO:0000313" key="8">
    <source>
        <dbReference type="Proteomes" id="UP000182652"/>
    </source>
</evidence>
<evidence type="ECO:0000259" key="6">
    <source>
        <dbReference type="PROSITE" id="PS51764"/>
    </source>
</evidence>
<dbReference type="InterPro" id="IPR022790">
    <property type="entry name" value="GH26_dom"/>
</dbReference>
<comment type="similarity">
    <text evidence="1 4">Belongs to the glycosyl hydrolase 26 family.</text>
</comment>
<keyword evidence="2 4" id="KW-0378">Hydrolase</keyword>
<keyword evidence="5" id="KW-0732">Signal</keyword>
<dbReference type="Gene3D" id="3.20.20.80">
    <property type="entry name" value="Glycosidases"/>
    <property type="match status" value="1"/>
</dbReference>
<dbReference type="GO" id="GO:0006080">
    <property type="term" value="P:substituted mannan metabolic process"/>
    <property type="evidence" value="ECO:0007669"/>
    <property type="project" value="InterPro"/>
</dbReference>
<feature type="active site" description="Nucleophile" evidence="4">
    <location>
        <position position="302"/>
    </location>
</feature>
<keyword evidence="3 4" id="KW-0326">Glycosidase</keyword>
<dbReference type="Proteomes" id="UP000182652">
    <property type="component" value="Unassembled WGS sequence"/>
</dbReference>
<evidence type="ECO:0000256" key="3">
    <source>
        <dbReference type="ARBA" id="ARBA00023295"/>
    </source>
</evidence>
<feature type="signal peptide" evidence="5">
    <location>
        <begin position="1"/>
        <end position="29"/>
    </location>
</feature>
<evidence type="ECO:0000256" key="2">
    <source>
        <dbReference type="ARBA" id="ARBA00022801"/>
    </source>
</evidence>
<dbReference type="InterPro" id="IPR000805">
    <property type="entry name" value="Glyco_hydro_26"/>
</dbReference>
<dbReference type="GO" id="GO:0016985">
    <property type="term" value="F:mannan endo-1,4-beta-mannosidase activity"/>
    <property type="evidence" value="ECO:0007669"/>
    <property type="project" value="InterPro"/>
</dbReference>
<protein>
    <submittedName>
        <fullName evidence="7">Glycosyl hydrolase family 26</fullName>
    </submittedName>
</protein>
<reference evidence="7 8" key="1">
    <citation type="submission" date="2016-10" db="EMBL/GenBank/DDBJ databases">
        <authorList>
            <person name="de Groot N.N."/>
        </authorList>
    </citation>
    <scope>NUCLEOTIDE SEQUENCE [LARGE SCALE GENOMIC DNA]</scope>
    <source>
        <strain evidence="7 8">DSM 10495</strain>
    </source>
</reference>
<dbReference type="PROSITE" id="PS51257">
    <property type="entry name" value="PROKAR_LIPOPROTEIN"/>
    <property type="match status" value="1"/>
</dbReference>
<organism evidence="7 8">
    <name type="scientific">Arthrobacter woluwensis</name>
    <dbReference type="NCBI Taxonomy" id="156980"/>
    <lineage>
        <taxon>Bacteria</taxon>
        <taxon>Bacillati</taxon>
        <taxon>Actinomycetota</taxon>
        <taxon>Actinomycetes</taxon>
        <taxon>Micrococcales</taxon>
        <taxon>Micrococcaceae</taxon>
        <taxon>Arthrobacter</taxon>
    </lineage>
</organism>
<gene>
    <name evidence="7" type="ORF">SAMN04489745_0732</name>
</gene>
<feature type="domain" description="GH26" evidence="6">
    <location>
        <begin position="26"/>
        <end position="372"/>
    </location>
</feature>
<dbReference type="PANTHER" id="PTHR40079">
    <property type="entry name" value="MANNAN ENDO-1,4-BETA-MANNOSIDASE E-RELATED"/>
    <property type="match status" value="1"/>
</dbReference>
<dbReference type="Pfam" id="PF02156">
    <property type="entry name" value="Glyco_hydro_26"/>
    <property type="match status" value="1"/>
</dbReference>
<dbReference type="PROSITE" id="PS51764">
    <property type="entry name" value="GH26"/>
    <property type="match status" value="1"/>
</dbReference>
<evidence type="ECO:0000256" key="4">
    <source>
        <dbReference type="PROSITE-ProRule" id="PRU01100"/>
    </source>
</evidence>
<dbReference type="AlphaFoldDB" id="A0A1H4KNQ0"/>
<dbReference type="PANTHER" id="PTHR40079:SF4">
    <property type="entry name" value="GH26 DOMAIN-CONTAINING PROTEIN-RELATED"/>
    <property type="match status" value="1"/>
</dbReference>
<feature type="chain" id="PRO_5010354023" evidence="5">
    <location>
        <begin position="30"/>
        <end position="389"/>
    </location>
</feature>
<evidence type="ECO:0000256" key="5">
    <source>
        <dbReference type="SAM" id="SignalP"/>
    </source>
</evidence>
<keyword evidence="8" id="KW-1185">Reference proteome</keyword>